<evidence type="ECO:0000313" key="3">
    <source>
        <dbReference type="Proteomes" id="UP000034196"/>
    </source>
</evidence>
<dbReference type="STRING" id="1428628.WN71_035630"/>
<sequence>MGWPPALRELKDLLYEVYLAAAAPSLDEITAGIDDMDDELDGSPRRDTVRRVISDSERPKKQADVVAVATVLARHAAWDAPDLACRVRELWVRARMAQGVGRPIGDLRGRPELGLDGGLGIHPALDTGGARDRFGILPAYVPRDHDAALKAVVEAAAKGRSGIAVLVGGSSTGKTRALWEAVAELPQSWRLWHPLTPTAPEAVLAALPDIAPRTVVWLNEAQNYLTPTPLGEQVAAGLRELLNDPSRAPLVVLGTLWPEHWDTLTTRTEPDRHAGARELLGGHKIDVPDAFTLADLAALDAADDGDPRLAQAAHHAQDAQITQYLAGVPYLMDRYNAARGATRALIHAAMDARRLGAGLRIPLDWLAAAAPGYLTDAEYRGLDGDWLDKALAYVTTPCNGVPGILTPAPARGPRNQRTPARPATSGRPRYLLADYLDQHGRRHRATQIPPVDFWTAAARHAPPADLTALGDAAWNRGLYRDAAQLHKNATAHGNPHATGRLVKNLHRLHPTDSRPAQWALAHAALDDLKAVATVLTALRAVGAHEQITELAELVVARAGFDDPHALSWLLRALRYVAAHEQITALLARNPAAHTPLDNPEHVAKLLGALRQAGADEQITALLARDPAAHTPLDNPHAVAGLLNELRAVGAHEQASELARQAAARTPLDTPYAVFSLLSDLRRAGAHEQFTELAERFTAHVALNYPRGPRAAWLKELRAIGAHEQVTELARQAAARTPLDDPNTVAVLLSELQKVRAHEQITALLARNPAAHTPLDDPRAVAALLYALRKNGAEEQITALLARNPAAHATLDNPISVADLLYELRENGVDEQVTTLLARNPAAHATLDNPHAVAILLSELHKTGTDEQVTALLARDPATHATLDHPMAIERLLGVLREIGAHEQVTALLARDPATHAIFNNSIAVEGLLGVLREVGAHEQITALTGRLATEGHFDAFIEFGGHQDQFPFGREPDGTAAPAWSWSDLD</sequence>
<reference evidence="2" key="1">
    <citation type="submission" date="2016-10" db="EMBL/GenBank/DDBJ databases">
        <title>Genome sequence of Streptomyces mangrovisoli MUSC 149.</title>
        <authorList>
            <person name="Lee L.-H."/>
            <person name="Ser H.-L."/>
        </authorList>
    </citation>
    <scope>NUCLEOTIDE SEQUENCE [LARGE SCALE GENOMIC DNA]</scope>
    <source>
        <strain evidence="2">MUSC 149</strain>
    </source>
</reference>
<evidence type="ECO:0000313" key="2">
    <source>
        <dbReference type="EMBL" id="OIJ63179.1"/>
    </source>
</evidence>
<gene>
    <name evidence="2" type="ORF">WN71_035630</name>
</gene>
<protein>
    <submittedName>
        <fullName evidence="2">Uncharacterized protein</fullName>
    </submittedName>
</protein>
<proteinExistence type="predicted"/>
<feature type="region of interest" description="Disordered" evidence="1">
    <location>
        <begin position="405"/>
        <end position="425"/>
    </location>
</feature>
<organism evidence="2 3">
    <name type="scientific">Streptomyces mangrovisoli</name>
    <dbReference type="NCBI Taxonomy" id="1428628"/>
    <lineage>
        <taxon>Bacteria</taxon>
        <taxon>Bacillati</taxon>
        <taxon>Actinomycetota</taxon>
        <taxon>Actinomycetes</taxon>
        <taxon>Kitasatosporales</taxon>
        <taxon>Streptomycetaceae</taxon>
        <taxon>Streptomyces</taxon>
    </lineage>
</organism>
<keyword evidence="3" id="KW-1185">Reference proteome</keyword>
<dbReference type="EMBL" id="LAVA02000113">
    <property type="protein sequence ID" value="OIJ63179.1"/>
    <property type="molecule type" value="Genomic_DNA"/>
</dbReference>
<dbReference type="AlphaFoldDB" id="A0A1J4NLK7"/>
<comment type="caution">
    <text evidence="2">The sequence shown here is derived from an EMBL/GenBank/DDBJ whole genome shotgun (WGS) entry which is preliminary data.</text>
</comment>
<accession>A0A1J4NLK7</accession>
<dbReference type="Proteomes" id="UP000034196">
    <property type="component" value="Unassembled WGS sequence"/>
</dbReference>
<name>A0A1J4NLK7_9ACTN</name>
<feature type="region of interest" description="Disordered" evidence="1">
    <location>
        <begin position="967"/>
        <end position="986"/>
    </location>
</feature>
<evidence type="ECO:0000256" key="1">
    <source>
        <dbReference type="SAM" id="MobiDB-lite"/>
    </source>
</evidence>